<feature type="domain" description="TraD/TraG TraM recognition site" evidence="2">
    <location>
        <begin position="668"/>
        <end position="737"/>
    </location>
</feature>
<feature type="domain" description="DUF8128" evidence="3">
    <location>
        <begin position="83"/>
        <end position="375"/>
    </location>
</feature>
<evidence type="ECO:0000313" key="5">
    <source>
        <dbReference type="Proteomes" id="UP000034050"/>
    </source>
</evidence>
<organism evidence="4 5">
    <name type="scientific">Candidatus Gottesmanbacteria bacterium GW2011_GWB1_43_11</name>
    <dbReference type="NCBI Taxonomy" id="1618446"/>
    <lineage>
        <taxon>Bacteria</taxon>
        <taxon>Candidatus Gottesmaniibacteriota</taxon>
    </lineage>
</organism>
<dbReference type="PATRIC" id="fig|1618446.3.peg.840"/>
<sequence length="818" mass="92625">MEQINSLIYQTFNTVMLMFGAVGGSILGVYLFTRLSRLVSRQKIIQEHKAGVLLQILLPKYSTTTNTPGENVQSKARAGVAEQLFSELHALTITGWKKHFLYKQTVSFEIVATAEAIRFYCFCPAKLVSFVQNAVNAAYPEAEVTAVPQWEILSNSHLIEGVIQLKGPDYSPIRTLEVLASDPLNSILNKISHLKPGEMMVIQHLITPVSGTWRKHAYSFLNFLKNQLSSPKTTMLGQFGTGFKESVSGQTTVPSEPQNQTVDQKLYEEVEKKMSRPGFRVCIRLIAASPDKIHAQSNFENLARSYSMFDEPPLANFTYSQSFLTRWHFVSNFRLRLPPLIELPFARQQFVVNTTELATILHFPSMDVETPRIQWLAAKKAPAPTDMPPTGLFLGNNQYRGVTTRAFIAREDRRRHVYLVGQTGTGKSEYLKYLVLQDIKAGEGVCFVDPHGDAAEDILQKIPKERIADTIYWNPADTEFPMGLNIMEAYTEEQKHILINSFIGLLYKLYDPNRTGIMGPMLERAIRNVMLTAMEEPGSTLIEALRLLTSPEYAETKVPYIKDPLVKTYWTEELAHTSDFHKSQTLGYFVSKFDRFVTDITIRNIIGQSKSAFDFRKIMDERKILIVNLSKGRLGEENSAFLGLLLIPKLLVASMARVDTPEEKRPDFYLYVDEFQNFATPDFAEIMSEARKYRLNLIVANQFIAQIQEQVRNAVFGNIGTLGAFRVGVDDAKYLASQFAPVFDEHDLTNNSIGNLYLKLLINGKPSVPFSVALNWNDISTVPTDTRIKQLITKMSQTKFGVPRLVIENEIVQRARLY</sequence>
<dbReference type="PANTHER" id="PTHR30121:SF11">
    <property type="entry name" value="AAA+ ATPASE DOMAIN-CONTAINING PROTEIN"/>
    <property type="match status" value="1"/>
</dbReference>
<dbReference type="InterPro" id="IPR058441">
    <property type="entry name" value="DUF8128"/>
</dbReference>
<dbReference type="EMBL" id="LCFD01000007">
    <property type="protein sequence ID" value="KKS86749.1"/>
    <property type="molecule type" value="Genomic_DNA"/>
</dbReference>
<keyword evidence="1" id="KW-0472">Membrane</keyword>
<feature type="transmembrane region" description="Helical" evidence="1">
    <location>
        <begin position="12"/>
        <end position="32"/>
    </location>
</feature>
<dbReference type="Pfam" id="PF12696">
    <property type="entry name" value="TraG-D_C"/>
    <property type="match status" value="1"/>
</dbReference>
<reference evidence="4 5" key="1">
    <citation type="journal article" date="2015" name="Nature">
        <title>rRNA introns, odd ribosomes, and small enigmatic genomes across a large radiation of phyla.</title>
        <authorList>
            <person name="Brown C.T."/>
            <person name="Hug L.A."/>
            <person name="Thomas B.C."/>
            <person name="Sharon I."/>
            <person name="Castelle C.J."/>
            <person name="Singh A."/>
            <person name="Wilkins M.J."/>
            <person name="Williams K.H."/>
            <person name="Banfield J.F."/>
        </authorList>
    </citation>
    <scope>NUCLEOTIDE SEQUENCE [LARGE SCALE GENOMIC DNA]</scope>
</reference>
<gene>
    <name evidence="4" type="ORF">UV61_C0007G0007</name>
</gene>
<dbReference type="InterPro" id="IPR051162">
    <property type="entry name" value="T4SS_component"/>
</dbReference>
<dbReference type="SUPFAM" id="SSF52540">
    <property type="entry name" value="P-loop containing nucleoside triphosphate hydrolases"/>
    <property type="match status" value="1"/>
</dbReference>
<keyword evidence="1" id="KW-1133">Transmembrane helix</keyword>
<evidence type="ECO:0000259" key="2">
    <source>
        <dbReference type="Pfam" id="PF12696"/>
    </source>
</evidence>
<protein>
    <submittedName>
        <fullName evidence="4">Uncharacterized protein</fullName>
    </submittedName>
</protein>
<dbReference type="InterPro" id="IPR032689">
    <property type="entry name" value="TraG-D_C"/>
</dbReference>
<dbReference type="InterPro" id="IPR027417">
    <property type="entry name" value="P-loop_NTPase"/>
</dbReference>
<dbReference type="Proteomes" id="UP000034050">
    <property type="component" value="Unassembled WGS sequence"/>
</dbReference>
<comment type="caution">
    <text evidence="4">The sequence shown here is derived from an EMBL/GenBank/DDBJ whole genome shotgun (WGS) entry which is preliminary data.</text>
</comment>
<evidence type="ECO:0000259" key="3">
    <source>
        <dbReference type="Pfam" id="PF26449"/>
    </source>
</evidence>
<dbReference type="Pfam" id="PF26449">
    <property type="entry name" value="DUF8128"/>
    <property type="match status" value="1"/>
</dbReference>
<accession>A0A0G1CMK1</accession>
<dbReference type="AlphaFoldDB" id="A0A0G1CMK1"/>
<dbReference type="PANTHER" id="PTHR30121">
    <property type="entry name" value="UNCHARACTERIZED PROTEIN YJGR-RELATED"/>
    <property type="match status" value="1"/>
</dbReference>
<dbReference type="STRING" id="1618446.UV61_C0007G0007"/>
<evidence type="ECO:0000256" key="1">
    <source>
        <dbReference type="SAM" id="Phobius"/>
    </source>
</evidence>
<name>A0A0G1CMK1_9BACT</name>
<dbReference type="Gene3D" id="3.40.50.300">
    <property type="entry name" value="P-loop containing nucleotide triphosphate hydrolases"/>
    <property type="match status" value="2"/>
</dbReference>
<dbReference type="CDD" id="cd01127">
    <property type="entry name" value="TrwB_TraG_TraD_VirD4"/>
    <property type="match status" value="1"/>
</dbReference>
<proteinExistence type="predicted"/>
<evidence type="ECO:0000313" key="4">
    <source>
        <dbReference type="EMBL" id="KKS86749.1"/>
    </source>
</evidence>
<keyword evidence="1" id="KW-0812">Transmembrane</keyword>